<evidence type="ECO:0000313" key="3">
    <source>
        <dbReference type="Proteomes" id="UP000295182"/>
    </source>
</evidence>
<dbReference type="Gene3D" id="3.40.190.10">
    <property type="entry name" value="Periplasmic binding protein-like II"/>
    <property type="match status" value="2"/>
</dbReference>
<dbReference type="AlphaFoldDB" id="A0A4R2N764"/>
<evidence type="ECO:0000313" key="2">
    <source>
        <dbReference type="EMBL" id="TCP16773.1"/>
    </source>
</evidence>
<feature type="transmembrane region" description="Helical" evidence="1">
    <location>
        <begin position="33"/>
        <end position="55"/>
    </location>
</feature>
<accession>A0A4R2N764</accession>
<evidence type="ECO:0000256" key="1">
    <source>
        <dbReference type="SAM" id="Phobius"/>
    </source>
</evidence>
<dbReference type="RefSeq" id="WP_119013334.1">
    <property type="nucleotide sequence ID" value="NZ_QXNC01000015.1"/>
</dbReference>
<dbReference type="OrthoDB" id="237270at2"/>
<feature type="transmembrane region" description="Helical" evidence="1">
    <location>
        <begin position="350"/>
        <end position="374"/>
    </location>
</feature>
<name>A0A4R2N764_9BURK</name>
<dbReference type="SUPFAM" id="SSF53850">
    <property type="entry name" value="Periplasmic binding protein-like II"/>
    <property type="match status" value="1"/>
</dbReference>
<keyword evidence="1" id="KW-0472">Membrane</keyword>
<gene>
    <name evidence="2" type="ORF">EV674_11678</name>
</gene>
<reference evidence="2 3" key="1">
    <citation type="submission" date="2019-03" db="EMBL/GenBank/DDBJ databases">
        <title>Genomic Encyclopedia of Type Strains, Phase IV (KMG-IV): sequencing the most valuable type-strain genomes for metagenomic binning, comparative biology and taxonomic classification.</title>
        <authorList>
            <person name="Goeker M."/>
        </authorList>
    </citation>
    <scope>NUCLEOTIDE SEQUENCE [LARGE SCALE GENOMIC DNA]</scope>
    <source>
        <strain evidence="2 3">DSM 1837</strain>
    </source>
</reference>
<protein>
    <submittedName>
        <fullName evidence="2">TRAP-type uncharacterized transport system substrate-binding protein</fullName>
    </submittedName>
</protein>
<sequence length="466" mass="53407">MAVKRRHTDRVWPDFIDYFRQDFRREVHGWVRVFQYFGIYIPICLVFLVGLVFYIDPFPPKKVYLATGQQGSSYYALAEKFSNYFRQHGVELVLVETPGLDQGLRDIQDVNNQVNAGFMMAGTVPSERAPDLVSFGSQKYSPVWVFYRGAAPDPQNPLADLLRRRMAVGLPDTTTRKLLERILSLHGMKFEVGANHLELSHREAVARFESGEIDAVFLVDGIEAETVQRLFKVKDRALVDFGLIDAYIKKIPFLEIVTLPRGAADIANVYPPQETRLLASTVTLVTERDIHPAIQWLFLRAAENISLNRDEFFSKPDYFPKYLDHKVPLSDVGERYFGGGMPTVFKYFPLWVATVIDGMGVILLAIFAILWPLFSKTLSLRNYPSDKWIYDYWQDLRDLDDDLHLIENAADAQTIIDALDEMLAEVNETWVDDSLIHRYYGLRRTIADIRAQASQHLEKFGAPVAL</sequence>
<keyword evidence="1" id="KW-1133">Transmembrane helix</keyword>
<dbReference type="InterPro" id="IPR011852">
    <property type="entry name" value="TRAP_TAXI"/>
</dbReference>
<comment type="caution">
    <text evidence="2">The sequence shown here is derived from an EMBL/GenBank/DDBJ whole genome shotgun (WGS) entry which is preliminary data.</text>
</comment>
<keyword evidence="1" id="KW-0812">Transmembrane</keyword>
<dbReference type="Proteomes" id="UP000295182">
    <property type="component" value="Unassembled WGS sequence"/>
</dbReference>
<keyword evidence="3" id="KW-1185">Reference proteome</keyword>
<dbReference type="PANTHER" id="PTHR42941:SF1">
    <property type="entry name" value="SLL1037 PROTEIN"/>
    <property type="match status" value="1"/>
</dbReference>
<dbReference type="EMBL" id="SLXH01000016">
    <property type="protein sequence ID" value="TCP16773.1"/>
    <property type="molecule type" value="Genomic_DNA"/>
</dbReference>
<dbReference type="PANTHER" id="PTHR42941">
    <property type="entry name" value="SLL1037 PROTEIN"/>
    <property type="match status" value="1"/>
</dbReference>
<proteinExistence type="predicted"/>
<organism evidence="2 3">
    <name type="scientific">Simplicispira metamorpha</name>
    <dbReference type="NCBI Taxonomy" id="80881"/>
    <lineage>
        <taxon>Bacteria</taxon>
        <taxon>Pseudomonadati</taxon>
        <taxon>Pseudomonadota</taxon>
        <taxon>Betaproteobacteria</taxon>
        <taxon>Burkholderiales</taxon>
        <taxon>Comamonadaceae</taxon>
        <taxon>Simplicispira</taxon>
    </lineage>
</organism>